<dbReference type="EMBL" id="KV440971">
    <property type="protein sequence ID" value="OAD80431.1"/>
    <property type="molecule type" value="Genomic_DNA"/>
</dbReference>
<dbReference type="VEuPathDB" id="FungiDB:PHYBLDRAFT_156877"/>
<feature type="compositionally biased region" description="Low complexity" evidence="1">
    <location>
        <begin position="165"/>
        <end position="186"/>
    </location>
</feature>
<sequence length="195" mass="21948">MPNQSAYGQPSHGHNYMNKNYPIYANSAAQTTVKQGTSPYAVHGNPYGTSNFYSQIGGTMDNGYEDNSFQPIGLQEYHKQQTYGGLQGGGFLGNLSSGQSTSAVQTKADLYKYEKASPANVMHSQGPQSSLSYQQQQKQKQQQQQQQQAYLLNQANYFDQQPMFSYQQYSNQPQQTQQQTKSTQPSANRHQPYWN</sequence>
<accession>A0A167QXP0</accession>
<gene>
    <name evidence="2" type="ORF">PHYBLDRAFT_156877</name>
</gene>
<dbReference type="Proteomes" id="UP000077315">
    <property type="component" value="Unassembled WGS sequence"/>
</dbReference>
<proteinExistence type="predicted"/>
<protein>
    <submittedName>
        <fullName evidence="2">Uncharacterized protein</fullName>
    </submittedName>
</protein>
<evidence type="ECO:0000313" key="2">
    <source>
        <dbReference type="EMBL" id="OAD80431.1"/>
    </source>
</evidence>
<dbReference type="InParanoid" id="A0A167QXP0"/>
<evidence type="ECO:0000256" key="1">
    <source>
        <dbReference type="SAM" id="MobiDB-lite"/>
    </source>
</evidence>
<evidence type="ECO:0000313" key="3">
    <source>
        <dbReference type="Proteomes" id="UP000077315"/>
    </source>
</evidence>
<reference evidence="3" key="1">
    <citation type="submission" date="2015-06" db="EMBL/GenBank/DDBJ databases">
        <title>Expansion of signal transduction pathways in fungi by whole-genome duplication.</title>
        <authorList>
            <consortium name="DOE Joint Genome Institute"/>
            <person name="Corrochano L.M."/>
            <person name="Kuo A."/>
            <person name="Marcet-Houben M."/>
            <person name="Polaino S."/>
            <person name="Salamov A."/>
            <person name="Villalobos J.M."/>
            <person name="Alvarez M.I."/>
            <person name="Avalos J."/>
            <person name="Benito E.P."/>
            <person name="Benoit I."/>
            <person name="Burger G."/>
            <person name="Camino L.P."/>
            <person name="Canovas D."/>
            <person name="Cerda-Olmedo E."/>
            <person name="Cheng J.-F."/>
            <person name="Dominguez A."/>
            <person name="Elias M."/>
            <person name="Eslava A.P."/>
            <person name="Glaser F."/>
            <person name="Grimwood J."/>
            <person name="Gutierrez G."/>
            <person name="Heitman J."/>
            <person name="Henrissat B."/>
            <person name="Iturriaga E.A."/>
            <person name="Lang B.F."/>
            <person name="Lavin J.L."/>
            <person name="Lee S."/>
            <person name="Li W."/>
            <person name="Lindquist E."/>
            <person name="Lopez-Garcia S."/>
            <person name="Luque E.M."/>
            <person name="Marcos A.T."/>
            <person name="Martin J."/>
            <person name="McCluskey K."/>
            <person name="Medina H.R."/>
            <person name="Miralles-Duran A."/>
            <person name="Miyazaki A."/>
            <person name="Munoz-Torres E."/>
            <person name="Oguiza J.A."/>
            <person name="Ohm R."/>
            <person name="Olmedo M."/>
            <person name="Orejas M."/>
            <person name="Ortiz-Castellanos L."/>
            <person name="Pisabarro A.G."/>
            <person name="Rodriguez-Romero J."/>
            <person name="Ruiz-Herrera J."/>
            <person name="Ruiz-Vazquez R."/>
            <person name="Sanz C."/>
            <person name="Schackwitz W."/>
            <person name="Schmutz J."/>
            <person name="Shahriari M."/>
            <person name="Shelest E."/>
            <person name="Silva-Franco F."/>
            <person name="Soanes D."/>
            <person name="Syed K."/>
            <person name="Tagua V.G."/>
            <person name="Talbot N.J."/>
            <person name="Thon M."/>
            <person name="De vries R.P."/>
            <person name="Wiebenga A."/>
            <person name="Yadav J.S."/>
            <person name="Braun E.L."/>
            <person name="Baker S."/>
            <person name="Garre V."/>
            <person name="Horwitz B."/>
            <person name="Torres-Martinez S."/>
            <person name="Idnurm A."/>
            <person name="Herrera-Estrella A."/>
            <person name="Gabaldon T."/>
            <person name="Grigoriev I.V."/>
        </authorList>
    </citation>
    <scope>NUCLEOTIDE SEQUENCE [LARGE SCALE GENOMIC DNA]</scope>
    <source>
        <strain evidence="3">NRRL 1555(-)</strain>
    </source>
</reference>
<feature type="compositionally biased region" description="Low complexity" evidence="1">
    <location>
        <begin position="128"/>
        <end position="150"/>
    </location>
</feature>
<feature type="region of interest" description="Disordered" evidence="1">
    <location>
        <begin position="162"/>
        <end position="195"/>
    </location>
</feature>
<dbReference type="GeneID" id="28994435"/>
<name>A0A167QXP0_PHYB8</name>
<feature type="region of interest" description="Disordered" evidence="1">
    <location>
        <begin position="119"/>
        <end position="150"/>
    </location>
</feature>
<dbReference type="AlphaFoldDB" id="A0A167QXP0"/>
<keyword evidence="3" id="KW-1185">Reference proteome</keyword>
<dbReference type="RefSeq" id="XP_018298471.1">
    <property type="nucleotide sequence ID" value="XM_018433529.1"/>
</dbReference>
<organism evidence="2 3">
    <name type="scientific">Phycomyces blakesleeanus (strain ATCC 8743b / DSM 1359 / FGSC 10004 / NBRC 33097 / NRRL 1555)</name>
    <dbReference type="NCBI Taxonomy" id="763407"/>
    <lineage>
        <taxon>Eukaryota</taxon>
        <taxon>Fungi</taxon>
        <taxon>Fungi incertae sedis</taxon>
        <taxon>Mucoromycota</taxon>
        <taxon>Mucoromycotina</taxon>
        <taxon>Mucoromycetes</taxon>
        <taxon>Mucorales</taxon>
        <taxon>Phycomycetaceae</taxon>
        <taxon>Phycomyces</taxon>
    </lineage>
</organism>